<reference evidence="11 12" key="1">
    <citation type="journal article" date="2024" name="Nat. Commun.">
        <title>Phylogenomics reveals the evolutionary origins of lichenization in chlorophyte algae.</title>
        <authorList>
            <person name="Puginier C."/>
            <person name="Libourel C."/>
            <person name="Otte J."/>
            <person name="Skaloud P."/>
            <person name="Haon M."/>
            <person name="Grisel S."/>
            <person name="Petersen M."/>
            <person name="Berrin J.G."/>
            <person name="Delaux P.M."/>
            <person name="Dal Grande F."/>
            <person name="Keller J."/>
        </authorList>
    </citation>
    <scope>NUCLEOTIDE SEQUENCE [LARGE SCALE GENOMIC DNA]</scope>
    <source>
        <strain evidence="11 12">SAG 245.80</strain>
    </source>
</reference>
<evidence type="ECO:0000313" key="11">
    <source>
        <dbReference type="EMBL" id="KAK9825674.1"/>
    </source>
</evidence>
<protein>
    <recommendedName>
        <fullName evidence="6">dihydropyrimidinase</fullName>
        <ecNumber evidence="6">3.5.2.2</ecNumber>
    </recommendedName>
</protein>
<comment type="PTM">
    <text evidence="7">Carbamylation allows a single lysine to coordinate two divalent metal cations.</text>
</comment>
<evidence type="ECO:0000256" key="5">
    <source>
        <dbReference type="ARBA" id="ARBA00036696"/>
    </source>
</evidence>
<dbReference type="FunFam" id="3.20.20.140:FF:000076">
    <property type="entry name" value="Dihydropyrimidinase like 2"/>
    <property type="match status" value="1"/>
</dbReference>
<dbReference type="InterPro" id="IPR011778">
    <property type="entry name" value="Hydantoinase/dihydroPyrase"/>
</dbReference>
<feature type="modified residue" description="N6-carboxylysine" evidence="7">
    <location>
        <position position="167"/>
    </location>
</feature>
<keyword evidence="9" id="KW-0732">Signal</keyword>
<dbReference type="Gene3D" id="2.30.40.10">
    <property type="entry name" value="Urease, subunit C, domain 1"/>
    <property type="match status" value="1"/>
</dbReference>
<dbReference type="EMBL" id="JALJOU010000071">
    <property type="protein sequence ID" value="KAK9825674.1"/>
    <property type="molecule type" value="Genomic_DNA"/>
</dbReference>
<evidence type="ECO:0000256" key="2">
    <source>
        <dbReference type="ARBA" id="ARBA00008829"/>
    </source>
</evidence>
<evidence type="ECO:0000256" key="9">
    <source>
        <dbReference type="SAM" id="SignalP"/>
    </source>
</evidence>
<dbReference type="AlphaFoldDB" id="A0AAW1QVZ0"/>
<dbReference type="InterPro" id="IPR006680">
    <property type="entry name" value="Amidohydro-rel"/>
</dbReference>
<dbReference type="NCBIfam" id="TIGR02033">
    <property type="entry name" value="D-hydantoinase"/>
    <property type="match status" value="1"/>
</dbReference>
<gene>
    <name evidence="11" type="ORF">WJX81_001526</name>
</gene>
<evidence type="ECO:0000256" key="6">
    <source>
        <dbReference type="ARBA" id="ARBA00039113"/>
    </source>
</evidence>
<dbReference type="Gene3D" id="3.20.20.140">
    <property type="entry name" value="Metal-dependent hydrolases"/>
    <property type="match status" value="1"/>
</dbReference>
<dbReference type="GO" id="GO:0004157">
    <property type="term" value="F:dihydropyrimidinase activity"/>
    <property type="evidence" value="ECO:0007669"/>
    <property type="project" value="UniProtKB-EC"/>
</dbReference>
<sequence>MHAVVLLAWCLLGAVWAIAETLLIKGGTVVNAEHQLAADVLIADGLIQAVGRDLQAPANARTINAAGKLVMPGGIDPHTHLDAHMMGTISCDDFYSGQAAALAGGTTMHIDFALPSNGDLAAGFARYQAAAAKSVMDYSFHMAVTSWDDKVAADMGELAAAGINSFKFFLAYKGVFAVTDAQLLQGLARCKELGALPMVHCENADALVDAQERVFASGVTGPEGHYLSRPAVFEDEGTARALRLAEYVNVPLYVVHVMSGGAADEVARARRGGQRVVGEAVASGFASEERMVWDADFRVAAQYVMSPPIRSPEHQRRLKAALAGGMLGVVATDHAPFNSSQKRLGLGDFRKIPNGVNGIEERLHVTWDALVATGLITPSDFVRLTSAAAAHAFNIYPRKGVLAPGSDADVIIFDPAAEHVLSAASHHSRMDTNIYEGRTVRGKVETTISQGRAVWEGGALKVRPGAGRFIALPTGGPLFDGLDRLDASYQHRNFPYGATPVKRAAPGETKSRDEL</sequence>
<comment type="cofactor">
    <cofactor evidence="1">
        <name>Zn(2+)</name>
        <dbReference type="ChEBI" id="CHEBI:29105"/>
    </cofactor>
</comment>
<feature type="chain" id="PRO_5043676902" description="dihydropyrimidinase" evidence="9">
    <location>
        <begin position="18"/>
        <end position="515"/>
    </location>
</feature>
<feature type="signal peptide" evidence="9">
    <location>
        <begin position="1"/>
        <end position="17"/>
    </location>
</feature>
<dbReference type="PANTHER" id="PTHR11647">
    <property type="entry name" value="HYDRANTOINASE/DIHYDROPYRIMIDINASE FAMILY MEMBER"/>
    <property type="match status" value="1"/>
</dbReference>
<dbReference type="PANTHER" id="PTHR11647:SF1">
    <property type="entry name" value="COLLAPSIN RESPONSE MEDIATOR PROTEIN"/>
    <property type="match status" value="1"/>
</dbReference>
<dbReference type="Pfam" id="PF01979">
    <property type="entry name" value="Amidohydro_1"/>
    <property type="match status" value="1"/>
</dbReference>
<comment type="caution">
    <text evidence="11">The sequence shown here is derived from an EMBL/GenBank/DDBJ whole genome shotgun (WGS) entry which is preliminary data.</text>
</comment>
<keyword evidence="4" id="KW-0378">Hydrolase</keyword>
<keyword evidence="12" id="KW-1185">Reference proteome</keyword>
<name>A0AAW1QVZ0_9CHLO</name>
<dbReference type="GO" id="GO:0006208">
    <property type="term" value="P:pyrimidine nucleobase catabolic process"/>
    <property type="evidence" value="ECO:0007669"/>
    <property type="project" value="TreeGrafter"/>
</dbReference>
<evidence type="ECO:0000256" key="8">
    <source>
        <dbReference type="SAM" id="MobiDB-lite"/>
    </source>
</evidence>
<feature type="region of interest" description="Disordered" evidence="8">
    <location>
        <begin position="496"/>
        <end position="515"/>
    </location>
</feature>
<comment type="catalytic activity">
    <reaction evidence="5">
        <text>5,6-dihydrouracil + H2O = 3-(carbamoylamino)propanoate + H(+)</text>
        <dbReference type="Rhea" id="RHEA:16121"/>
        <dbReference type="ChEBI" id="CHEBI:11892"/>
        <dbReference type="ChEBI" id="CHEBI:15377"/>
        <dbReference type="ChEBI" id="CHEBI:15378"/>
        <dbReference type="ChEBI" id="CHEBI:15901"/>
        <dbReference type="EC" id="3.5.2.2"/>
    </reaction>
</comment>
<dbReference type="GO" id="GO:0005829">
    <property type="term" value="C:cytosol"/>
    <property type="evidence" value="ECO:0007669"/>
    <property type="project" value="TreeGrafter"/>
</dbReference>
<evidence type="ECO:0000256" key="1">
    <source>
        <dbReference type="ARBA" id="ARBA00001947"/>
    </source>
</evidence>
<evidence type="ECO:0000256" key="4">
    <source>
        <dbReference type="ARBA" id="ARBA00022801"/>
    </source>
</evidence>
<dbReference type="Proteomes" id="UP001445335">
    <property type="component" value="Unassembled WGS sequence"/>
</dbReference>
<feature type="domain" description="Amidohydrolase-related" evidence="10">
    <location>
        <begin position="69"/>
        <end position="454"/>
    </location>
</feature>
<evidence type="ECO:0000259" key="10">
    <source>
        <dbReference type="Pfam" id="PF01979"/>
    </source>
</evidence>
<organism evidence="11 12">
    <name type="scientific">Elliptochloris bilobata</name>
    <dbReference type="NCBI Taxonomy" id="381761"/>
    <lineage>
        <taxon>Eukaryota</taxon>
        <taxon>Viridiplantae</taxon>
        <taxon>Chlorophyta</taxon>
        <taxon>core chlorophytes</taxon>
        <taxon>Trebouxiophyceae</taxon>
        <taxon>Trebouxiophyceae incertae sedis</taxon>
        <taxon>Elliptochloris clade</taxon>
        <taxon>Elliptochloris</taxon>
    </lineage>
</organism>
<dbReference type="InterPro" id="IPR032466">
    <property type="entry name" value="Metal_Hydrolase"/>
</dbReference>
<evidence type="ECO:0000313" key="12">
    <source>
        <dbReference type="Proteomes" id="UP001445335"/>
    </source>
</evidence>
<dbReference type="SUPFAM" id="SSF51556">
    <property type="entry name" value="Metallo-dependent hydrolases"/>
    <property type="match status" value="1"/>
</dbReference>
<accession>A0AAW1QVZ0</accession>
<dbReference type="InterPro" id="IPR050378">
    <property type="entry name" value="Metallo-dep_Hydrolases_sf"/>
</dbReference>
<dbReference type="GO" id="GO:0046872">
    <property type="term" value="F:metal ion binding"/>
    <property type="evidence" value="ECO:0007669"/>
    <property type="project" value="UniProtKB-KW"/>
</dbReference>
<dbReference type="SUPFAM" id="SSF51338">
    <property type="entry name" value="Composite domain of metallo-dependent hydrolases"/>
    <property type="match status" value="1"/>
</dbReference>
<comment type="similarity">
    <text evidence="2">Belongs to the metallo-dependent hydrolases superfamily. Hydantoinase/dihydropyrimidinase family.</text>
</comment>
<dbReference type="InterPro" id="IPR011059">
    <property type="entry name" value="Metal-dep_hydrolase_composite"/>
</dbReference>
<evidence type="ECO:0000256" key="7">
    <source>
        <dbReference type="PIRSR" id="PIRSR611778-50"/>
    </source>
</evidence>
<evidence type="ECO:0000256" key="3">
    <source>
        <dbReference type="ARBA" id="ARBA00022723"/>
    </source>
</evidence>
<dbReference type="CDD" id="cd01314">
    <property type="entry name" value="D-HYD"/>
    <property type="match status" value="1"/>
</dbReference>
<dbReference type="EC" id="3.5.2.2" evidence="6"/>
<proteinExistence type="inferred from homology"/>
<keyword evidence="3" id="KW-0479">Metal-binding</keyword>